<dbReference type="EMBL" id="UYRU01067187">
    <property type="protein sequence ID" value="VDN16817.1"/>
    <property type="molecule type" value="Genomic_DNA"/>
</dbReference>
<sequence>MLTALSILHKMMLYLPEQSRAEVRSCGGPIQLTALFSPDYIPDPTWLIVCCDAIRMTAYEDEETK</sequence>
<gene>
    <name evidence="1" type="ORF">DILT_LOCUS12648</name>
</gene>
<evidence type="ECO:0000313" key="1">
    <source>
        <dbReference type="EMBL" id="VDN16817.1"/>
    </source>
</evidence>
<feature type="non-terminal residue" evidence="1">
    <location>
        <position position="65"/>
    </location>
</feature>
<accession>A0A3P7LYW2</accession>
<keyword evidence="2" id="KW-1185">Reference proteome</keyword>
<dbReference type="AlphaFoldDB" id="A0A3P7LYW2"/>
<dbReference type="Proteomes" id="UP000281553">
    <property type="component" value="Unassembled WGS sequence"/>
</dbReference>
<dbReference type="OrthoDB" id="195736at2759"/>
<name>A0A3P7LYW2_DIBLA</name>
<evidence type="ECO:0000313" key="2">
    <source>
        <dbReference type="Proteomes" id="UP000281553"/>
    </source>
</evidence>
<reference evidence="1 2" key="1">
    <citation type="submission" date="2018-11" db="EMBL/GenBank/DDBJ databases">
        <authorList>
            <consortium name="Pathogen Informatics"/>
        </authorList>
    </citation>
    <scope>NUCLEOTIDE SEQUENCE [LARGE SCALE GENOMIC DNA]</scope>
</reference>
<protein>
    <submittedName>
        <fullName evidence="1">Uncharacterized protein</fullName>
    </submittedName>
</protein>
<organism evidence="1 2">
    <name type="scientific">Dibothriocephalus latus</name>
    <name type="common">Fish tapeworm</name>
    <name type="synonym">Diphyllobothrium latum</name>
    <dbReference type="NCBI Taxonomy" id="60516"/>
    <lineage>
        <taxon>Eukaryota</taxon>
        <taxon>Metazoa</taxon>
        <taxon>Spiralia</taxon>
        <taxon>Lophotrochozoa</taxon>
        <taxon>Platyhelminthes</taxon>
        <taxon>Cestoda</taxon>
        <taxon>Eucestoda</taxon>
        <taxon>Diphyllobothriidea</taxon>
        <taxon>Diphyllobothriidae</taxon>
        <taxon>Dibothriocephalus</taxon>
    </lineage>
</organism>
<proteinExistence type="predicted"/>